<gene>
    <name evidence="3" type="ORF">FHX64_001417</name>
</gene>
<dbReference type="EMBL" id="JACHYB010000001">
    <property type="protein sequence ID" value="MBB3187254.1"/>
    <property type="molecule type" value="Genomic_DNA"/>
</dbReference>
<dbReference type="Proteomes" id="UP000544222">
    <property type="component" value="Unassembled WGS sequence"/>
</dbReference>
<evidence type="ECO:0000256" key="1">
    <source>
        <dbReference type="ARBA" id="ARBA00022801"/>
    </source>
</evidence>
<dbReference type="EC" id="3.1.1.11" evidence="3"/>
<evidence type="ECO:0000313" key="3">
    <source>
        <dbReference type="EMBL" id="MBB3187254.1"/>
    </source>
</evidence>
<dbReference type="GO" id="GO:0030599">
    <property type="term" value="F:pectinesterase activity"/>
    <property type="evidence" value="ECO:0007669"/>
    <property type="project" value="UniProtKB-EC"/>
</dbReference>
<protein>
    <submittedName>
        <fullName evidence="3">Pectinesterase</fullName>
        <ecNumber evidence="3">3.1.1.11</ecNumber>
    </submittedName>
</protein>
<accession>A0A7W5DRJ7</accession>
<reference evidence="3 4" key="1">
    <citation type="submission" date="2020-08" db="EMBL/GenBank/DDBJ databases">
        <title>Genomic Encyclopedia of Type Strains, Phase IV (KMG-IV): sequencing the most valuable type-strain genomes for metagenomic binning, comparative biology and taxonomic classification.</title>
        <authorList>
            <person name="Goeker M."/>
        </authorList>
    </citation>
    <scope>NUCLEOTIDE SEQUENCE [LARGE SCALE GENOMIC DNA]</scope>
    <source>
        <strain evidence="3 4">DSM 27471</strain>
    </source>
</reference>
<evidence type="ECO:0000313" key="4">
    <source>
        <dbReference type="Proteomes" id="UP000544222"/>
    </source>
</evidence>
<keyword evidence="4" id="KW-1185">Reference proteome</keyword>
<feature type="domain" description="BD-FAE-like" evidence="2">
    <location>
        <begin position="83"/>
        <end position="272"/>
    </location>
</feature>
<comment type="caution">
    <text evidence="3">The sequence shown here is derived from an EMBL/GenBank/DDBJ whole genome shotgun (WGS) entry which is preliminary data.</text>
</comment>
<sequence length="343" mass="38716">MMLSKKIMFAIVGNLLFFSLLLAQKPQKNGIIPIDSSYTVAHEWEQNHKIYPFISIVEDGDTRNLLIHNHITYTHYGERYLHLDVAQPKIIHGTKQPVVLIIHAGGWCSGTYQMDRPIAYELARHGFATVCAEYRMSPEAKYPAAIKDVETALRWIRAYAKQYHFDPNKVAILGSSAGGQLAALVGSLNTAYPTFETNAYKRCSVHVNAVVDMDGILTFIGHGSKEGKDQPGKLSCATRWFGVSMKINPAPYLQASALTHVNPHSAPFLFINSSLARMHAGRNALIAKLNQYGIYSEVHEIPNTPHTYWLFHPWFDEAMRYTINFLSKELFYNPIVQNNPRNP</sequence>
<dbReference type="Pfam" id="PF20434">
    <property type="entry name" value="BD-FAE"/>
    <property type="match status" value="1"/>
</dbReference>
<dbReference type="Gene3D" id="3.40.50.1820">
    <property type="entry name" value="alpha/beta hydrolase"/>
    <property type="match status" value="1"/>
</dbReference>
<keyword evidence="1 3" id="KW-0378">Hydrolase</keyword>
<evidence type="ECO:0000259" key="2">
    <source>
        <dbReference type="Pfam" id="PF20434"/>
    </source>
</evidence>
<dbReference type="AlphaFoldDB" id="A0A7W5DRJ7"/>
<dbReference type="RefSeq" id="WP_183413039.1">
    <property type="nucleotide sequence ID" value="NZ_JACHYB010000001.1"/>
</dbReference>
<organism evidence="3 4">
    <name type="scientific">Microbacter margulisiae</name>
    <dbReference type="NCBI Taxonomy" id="1350067"/>
    <lineage>
        <taxon>Bacteria</taxon>
        <taxon>Pseudomonadati</taxon>
        <taxon>Bacteroidota</taxon>
        <taxon>Bacteroidia</taxon>
        <taxon>Bacteroidales</taxon>
        <taxon>Porphyromonadaceae</taxon>
        <taxon>Microbacter</taxon>
    </lineage>
</organism>
<dbReference type="InterPro" id="IPR029058">
    <property type="entry name" value="AB_hydrolase_fold"/>
</dbReference>
<dbReference type="InterPro" id="IPR050300">
    <property type="entry name" value="GDXG_lipolytic_enzyme"/>
</dbReference>
<name>A0A7W5DRJ7_9PORP</name>
<dbReference type="InterPro" id="IPR049492">
    <property type="entry name" value="BD-FAE-like_dom"/>
</dbReference>
<dbReference type="PANTHER" id="PTHR48081">
    <property type="entry name" value="AB HYDROLASE SUPERFAMILY PROTEIN C4A8.06C"/>
    <property type="match status" value="1"/>
</dbReference>
<proteinExistence type="predicted"/>
<dbReference type="SUPFAM" id="SSF53474">
    <property type="entry name" value="alpha/beta-Hydrolases"/>
    <property type="match status" value="1"/>
</dbReference>